<evidence type="ECO:0000313" key="8">
    <source>
        <dbReference type="RefSeq" id="XP_016514371.1"/>
    </source>
</evidence>
<evidence type="ECO:0000256" key="3">
    <source>
        <dbReference type="ARBA" id="ARBA00022741"/>
    </source>
</evidence>
<comment type="similarity">
    <text evidence="1">Belongs to the TRAFAC class TrmE-Era-EngA-EngB-Septin-like GTPase superfamily. AIG1/Toc34/Toc159-like paraseptin GTPase family. IAN subfamily.</text>
</comment>
<dbReference type="PANTHER" id="PTHR10903:SF152">
    <property type="entry name" value="PROTEIN AIG1-LIKE"/>
    <property type="match status" value="1"/>
</dbReference>
<dbReference type="InterPro" id="IPR034751">
    <property type="entry name" value="Yippee"/>
</dbReference>
<feature type="domain" description="AIG1-type G" evidence="6">
    <location>
        <begin position="15"/>
        <end position="221"/>
    </location>
</feature>
<dbReference type="Pfam" id="PF03226">
    <property type="entry name" value="Yippee-Mis18"/>
    <property type="match status" value="1"/>
</dbReference>
<evidence type="ECO:0000256" key="1">
    <source>
        <dbReference type="ARBA" id="ARBA00008535"/>
    </source>
</evidence>
<keyword evidence="2" id="KW-0479">Metal-binding</keyword>
<reference evidence="8" key="1">
    <citation type="submission" date="2025-08" db="UniProtKB">
        <authorList>
            <consortium name="RefSeq"/>
        </authorList>
    </citation>
    <scope>IDENTIFICATION</scope>
</reference>
<dbReference type="CDD" id="cd01852">
    <property type="entry name" value="AIG1"/>
    <property type="match status" value="1"/>
</dbReference>
<name>A0A1S4DLT2_TOBAC</name>
<evidence type="ECO:0000256" key="2">
    <source>
        <dbReference type="ARBA" id="ARBA00022723"/>
    </source>
</evidence>
<feature type="domain" description="Yippee" evidence="7">
    <location>
        <begin position="321"/>
        <end position="420"/>
    </location>
</feature>
<dbReference type="PROSITE" id="PS51720">
    <property type="entry name" value="G_AIG1"/>
    <property type="match status" value="1"/>
</dbReference>
<dbReference type="OMA" id="PSECHDS"/>
<dbReference type="InterPro" id="IPR004910">
    <property type="entry name" value="Yippee/Mis18/Cereblon"/>
</dbReference>
<dbReference type="OrthoDB" id="8954335at2759"/>
<dbReference type="GO" id="GO:0005525">
    <property type="term" value="F:GTP binding"/>
    <property type="evidence" value="ECO:0007669"/>
    <property type="project" value="UniProtKB-KW"/>
</dbReference>
<dbReference type="GO" id="GO:0003924">
    <property type="term" value="F:GTPase activity"/>
    <property type="evidence" value="ECO:0000318"/>
    <property type="project" value="GO_Central"/>
</dbReference>
<keyword evidence="5" id="KW-0342">GTP-binding</keyword>
<dbReference type="KEGG" id="nta:107831151"/>
<dbReference type="AlphaFoldDB" id="A0A1S4DLT2"/>
<dbReference type="SUPFAM" id="SSF52540">
    <property type="entry name" value="P-loop containing nucleoside triphosphate hydrolases"/>
    <property type="match status" value="1"/>
</dbReference>
<dbReference type="GO" id="GO:0046872">
    <property type="term" value="F:metal ion binding"/>
    <property type="evidence" value="ECO:0007669"/>
    <property type="project" value="UniProtKB-KW"/>
</dbReference>
<evidence type="ECO:0000256" key="5">
    <source>
        <dbReference type="ARBA" id="ARBA00023134"/>
    </source>
</evidence>
<evidence type="ECO:0000256" key="4">
    <source>
        <dbReference type="ARBA" id="ARBA00022833"/>
    </source>
</evidence>
<dbReference type="SMR" id="A0A1S4DLT2"/>
<dbReference type="InterPro" id="IPR006703">
    <property type="entry name" value="G_AIG1"/>
</dbReference>
<proteinExistence type="inferred from homology"/>
<dbReference type="InterPro" id="IPR045058">
    <property type="entry name" value="GIMA/IAN/Toc"/>
</dbReference>
<dbReference type="STRING" id="4097.A0A1S4DLT2"/>
<dbReference type="Pfam" id="PF04548">
    <property type="entry name" value="AIG1"/>
    <property type="match status" value="1"/>
</dbReference>
<keyword evidence="4" id="KW-0862">Zinc</keyword>
<protein>
    <submittedName>
        <fullName evidence="8">Protein AIG1-like</fullName>
    </submittedName>
</protein>
<dbReference type="InterPro" id="IPR027417">
    <property type="entry name" value="P-loop_NTPase"/>
</dbReference>
<dbReference type="FunFam" id="3.40.50.300:FF:000840">
    <property type="entry name" value="Immune-associated nucleotide-binding protein 9"/>
    <property type="match status" value="1"/>
</dbReference>
<dbReference type="RefSeq" id="XP_016514371.1">
    <property type="nucleotide sequence ID" value="XM_016658885.1"/>
</dbReference>
<dbReference type="Gene3D" id="3.40.50.300">
    <property type="entry name" value="P-loop containing nucleotide triphosphate hydrolases"/>
    <property type="match status" value="1"/>
</dbReference>
<keyword evidence="3" id="KW-0547">Nucleotide-binding</keyword>
<organism evidence="8">
    <name type="scientific">Nicotiana tabacum</name>
    <name type="common">Common tobacco</name>
    <dbReference type="NCBI Taxonomy" id="4097"/>
    <lineage>
        <taxon>Eukaryota</taxon>
        <taxon>Viridiplantae</taxon>
        <taxon>Streptophyta</taxon>
        <taxon>Embryophyta</taxon>
        <taxon>Tracheophyta</taxon>
        <taxon>Spermatophyta</taxon>
        <taxon>Magnoliopsida</taxon>
        <taxon>eudicotyledons</taxon>
        <taxon>Gunneridae</taxon>
        <taxon>Pentapetalae</taxon>
        <taxon>asterids</taxon>
        <taxon>lamiids</taxon>
        <taxon>Solanales</taxon>
        <taxon>Solanaceae</taxon>
        <taxon>Nicotianoideae</taxon>
        <taxon>Nicotianeae</taxon>
        <taxon>Nicotiana</taxon>
    </lineage>
</organism>
<dbReference type="PROSITE" id="PS51792">
    <property type="entry name" value="YIPPEE"/>
    <property type="match status" value="1"/>
</dbReference>
<evidence type="ECO:0000259" key="7">
    <source>
        <dbReference type="PROSITE" id="PS51792"/>
    </source>
</evidence>
<evidence type="ECO:0000259" key="6">
    <source>
        <dbReference type="PROSITE" id="PS51720"/>
    </source>
</evidence>
<sequence>MVGSSVSDDWEFIGNGARTLILVGRTGDGRSATGNSILGRKAFRSMPSFSGVTRTCEIQRTELEDGQILDVIDTPGFDLTAKSESVGNEIVRGIDLANDGIHAVLLVLSVRTRFSKEEQAAIQYFREFFGDKISDYMIVVFTGGDEVEDNETLNDHLDRSCPEPLKEVFKLCGNRHVLFDNKTKDPMKKADQLRILLFHVNTVAQKTGGKPYTKDLFKEVNKMELHNDKLEANSSPGNIKQEITELKEQLQRWSCEEQHLLIAEMVESMLIEIMHSVEKHLGAEKNAEINNQLFRDILEKKAQRESKALSLKAYCKVLTFVFWFCLMDKLGRRRSYSCCKCSKMFQASSGKAFLFSLVKNIVLGTKEDRHLITGLHTVADIHCEKCNEVLGWKYERAFEPVQKYKEGKFLSLSTFLQNYNNVWSLSFSVITSIVSYN</sequence>
<gene>
    <name evidence="8" type="primary">LOC107831151</name>
</gene>
<dbReference type="PaxDb" id="4097-A0A1S4DLT2"/>
<dbReference type="PANTHER" id="PTHR10903">
    <property type="entry name" value="GTPASE, IMAP FAMILY MEMBER-RELATED"/>
    <property type="match status" value="1"/>
</dbReference>
<accession>A0A1S4DLT2</accession>